<dbReference type="Proteomes" id="UP000250744">
    <property type="component" value="Unassembled WGS sequence"/>
</dbReference>
<proteinExistence type="predicted"/>
<dbReference type="NCBIfam" id="NF033819">
    <property type="entry name" value="IS66_TnpB"/>
    <property type="match status" value="1"/>
</dbReference>
<evidence type="ECO:0000313" key="2">
    <source>
        <dbReference type="Proteomes" id="UP000250744"/>
    </source>
</evidence>
<reference evidence="1 2" key="1">
    <citation type="submission" date="2018-06" db="EMBL/GenBank/DDBJ databases">
        <title>Nitrincola tibetense sp. nov., isolated from Lake XuguoCo on Tibetan Plateau.</title>
        <authorList>
            <person name="Xing P."/>
        </authorList>
    </citation>
    <scope>NUCLEOTIDE SEQUENCE [LARGE SCALE GENOMIC DNA]</scope>
    <source>
        <strain evidence="2">xg18</strain>
    </source>
</reference>
<keyword evidence="2" id="KW-1185">Reference proteome</keyword>
<sequence>MFAPGNLARIWLCTQPTDMRKSFQGLSALVKNQLNHNPLSGQYFVFVNRRKTQMKVLYFEPSGYCLWSKRLEQGQFRVNASASGQRPLSWTDLQLILDGIEVQKIRQYKRYQHPI</sequence>
<dbReference type="AlphaFoldDB" id="A0A364NJX0"/>
<protein>
    <recommendedName>
        <fullName evidence="3">Transposase</fullName>
    </recommendedName>
</protein>
<evidence type="ECO:0008006" key="3">
    <source>
        <dbReference type="Google" id="ProtNLM"/>
    </source>
</evidence>
<dbReference type="EMBL" id="QKRX01000012">
    <property type="protein sequence ID" value="RAU17187.1"/>
    <property type="molecule type" value="Genomic_DNA"/>
</dbReference>
<dbReference type="Pfam" id="PF05717">
    <property type="entry name" value="TnpB_IS66"/>
    <property type="match status" value="1"/>
</dbReference>
<dbReference type="OrthoDB" id="4956084at2"/>
<dbReference type="PANTHER" id="PTHR36455">
    <property type="match status" value="1"/>
</dbReference>
<dbReference type="InterPro" id="IPR008878">
    <property type="entry name" value="Transposase_IS66_Orf2"/>
</dbReference>
<accession>A0A364NJX0</accession>
<gene>
    <name evidence="1" type="ORF">DN062_14880</name>
</gene>
<comment type="caution">
    <text evidence="1">The sequence shown here is derived from an EMBL/GenBank/DDBJ whole genome shotgun (WGS) entry which is preliminary data.</text>
</comment>
<name>A0A364NJX0_9GAMM</name>
<organism evidence="1 2">
    <name type="scientific">Nitrincola tibetensis</name>
    <dbReference type="NCBI Taxonomy" id="2219697"/>
    <lineage>
        <taxon>Bacteria</taxon>
        <taxon>Pseudomonadati</taxon>
        <taxon>Pseudomonadota</taxon>
        <taxon>Gammaproteobacteria</taxon>
        <taxon>Oceanospirillales</taxon>
        <taxon>Oceanospirillaceae</taxon>
        <taxon>Nitrincola</taxon>
    </lineage>
</organism>
<dbReference type="PANTHER" id="PTHR36455:SF1">
    <property type="entry name" value="BLR8292 PROTEIN"/>
    <property type="match status" value="1"/>
</dbReference>
<dbReference type="RefSeq" id="WP_112160089.1">
    <property type="nucleotide sequence ID" value="NZ_QKRX01000012.1"/>
</dbReference>
<evidence type="ECO:0000313" key="1">
    <source>
        <dbReference type="EMBL" id="RAU17187.1"/>
    </source>
</evidence>